<dbReference type="Gene3D" id="3.30.70.20">
    <property type="match status" value="1"/>
</dbReference>
<keyword evidence="7" id="KW-0003">3Fe-4S</keyword>
<dbReference type="OrthoDB" id="4741951at2"/>
<protein>
    <submittedName>
        <fullName evidence="8">Ferredoxin</fullName>
    </submittedName>
</protein>
<reference evidence="9" key="1">
    <citation type="submission" date="2019-09" db="EMBL/GenBank/DDBJ databases">
        <title>Mumia zhuanghuii sp. nov. isolated from the intestinal contents of plateau pika (Ochotona curzoniae) in the Qinghai-Tibet plateau of China.</title>
        <authorList>
            <person name="Tian Z."/>
        </authorList>
    </citation>
    <scope>NUCLEOTIDE SEQUENCE [LARGE SCALE GENOMIC DNA]</scope>
    <source>
        <strain evidence="9">JCM 30598</strain>
    </source>
</reference>
<comment type="caution">
    <text evidence="8">The sequence shown here is derived from an EMBL/GenBank/DDBJ whole genome shotgun (WGS) entry which is preliminary data.</text>
</comment>
<dbReference type="AlphaFoldDB" id="A0A5J5IY67"/>
<keyword evidence="9" id="KW-1185">Reference proteome</keyword>
<accession>A0A5J5IY67</accession>
<keyword evidence="5" id="KW-0408">Iron</keyword>
<evidence type="ECO:0000256" key="4">
    <source>
        <dbReference type="ARBA" id="ARBA00022982"/>
    </source>
</evidence>
<evidence type="ECO:0000256" key="6">
    <source>
        <dbReference type="ARBA" id="ARBA00023014"/>
    </source>
</evidence>
<dbReference type="Proteomes" id="UP000325827">
    <property type="component" value="Unassembled WGS sequence"/>
</dbReference>
<proteinExistence type="predicted"/>
<dbReference type="SUPFAM" id="SSF54862">
    <property type="entry name" value="4Fe-4S ferredoxins"/>
    <property type="match status" value="1"/>
</dbReference>
<evidence type="ECO:0000256" key="5">
    <source>
        <dbReference type="ARBA" id="ARBA00023004"/>
    </source>
</evidence>
<keyword evidence="6" id="KW-0411">Iron-sulfur</keyword>
<evidence type="ECO:0000256" key="2">
    <source>
        <dbReference type="ARBA" id="ARBA00022448"/>
    </source>
</evidence>
<keyword evidence="4" id="KW-0249">Electron transport</keyword>
<comment type="cofactor">
    <cofactor evidence="1">
        <name>[3Fe-4S] cluster</name>
        <dbReference type="ChEBI" id="CHEBI:21137"/>
    </cofactor>
</comment>
<evidence type="ECO:0000256" key="1">
    <source>
        <dbReference type="ARBA" id="ARBA00001927"/>
    </source>
</evidence>
<keyword evidence="3" id="KW-0479">Metal-binding</keyword>
<evidence type="ECO:0000256" key="3">
    <source>
        <dbReference type="ARBA" id="ARBA00022723"/>
    </source>
</evidence>
<dbReference type="Pfam" id="PF13370">
    <property type="entry name" value="Fer4_13"/>
    <property type="match status" value="1"/>
</dbReference>
<name>A0A5J5IY67_9MICO</name>
<evidence type="ECO:0000256" key="7">
    <source>
        <dbReference type="ARBA" id="ARBA00023291"/>
    </source>
</evidence>
<sequence>MKIQIDESRCIAAGNCVMTGADIYDQRDEDGIVVVMDYAPEDPELQRQARAGAAICPAKVITITED</sequence>
<gene>
    <name evidence="8" type="ORF">F6B43_16305</name>
</gene>
<evidence type="ECO:0000313" key="9">
    <source>
        <dbReference type="Proteomes" id="UP000325827"/>
    </source>
</evidence>
<dbReference type="InterPro" id="IPR051269">
    <property type="entry name" value="Fe-S_cluster_ET"/>
</dbReference>
<dbReference type="PANTHER" id="PTHR36923">
    <property type="entry name" value="FERREDOXIN"/>
    <property type="match status" value="1"/>
</dbReference>
<dbReference type="RefSeq" id="WP_150450068.1">
    <property type="nucleotide sequence ID" value="NZ_VYSA01000004.1"/>
</dbReference>
<organism evidence="8 9">
    <name type="scientific">Microbacterium rhizomatis</name>
    <dbReference type="NCBI Taxonomy" id="1631477"/>
    <lineage>
        <taxon>Bacteria</taxon>
        <taxon>Bacillati</taxon>
        <taxon>Actinomycetota</taxon>
        <taxon>Actinomycetes</taxon>
        <taxon>Micrococcales</taxon>
        <taxon>Microbacteriaceae</taxon>
        <taxon>Microbacterium</taxon>
    </lineage>
</organism>
<dbReference type="PANTHER" id="PTHR36923:SF3">
    <property type="entry name" value="FERREDOXIN"/>
    <property type="match status" value="1"/>
</dbReference>
<dbReference type="GO" id="GO:0051538">
    <property type="term" value="F:3 iron, 4 sulfur cluster binding"/>
    <property type="evidence" value="ECO:0007669"/>
    <property type="project" value="UniProtKB-KW"/>
</dbReference>
<dbReference type="EMBL" id="VYSA01000004">
    <property type="protein sequence ID" value="KAA9105926.1"/>
    <property type="molecule type" value="Genomic_DNA"/>
</dbReference>
<keyword evidence="2" id="KW-0813">Transport</keyword>
<evidence type="ECO:0000313" key="8">
    <source>
        <dbReference type="EMBL" id="KAA9105926.1"/>
    </source>
</evidence>
<dbReference type="GO" id="GO:0046872">
    <property type="term" value="F:metal ion binding"/>
    <property type="evidence" value="ECO:0007669"/>
    <property type="project" value="UniProtKB-KW"/>
</dbReference>